<reference evidence="1 2" key="1">
    <citation type="submission" date="2019-04" db="EMBL/GenBank/DDBJ databases">
        <authorList>
            <person name="Jiang L."/>
        </authorList>
    </citation>
    <scope>NUCLEOTIDE SEQUENCE [LARGE SCALE GENOMIC DNA]</scope>
    <source>
        <strain evidence="1 2">YIM 131861</strain>
    </source>
</reference>
<dbReference type="OrthoDB" id="9804993at2"/>
<sequence length="186" mass="19281">MAGMRTIVLPGIGGSGPGHWQSLWEAGDPTFVRFAPASWDEPDLVDWMDALDAAVDATDEPPLLLAHSLGTLLVAHWAARSDALVAGAFLVAVPDADGPAFPDAAPDFGGAPRAPLRFPSVLVASSSDPYASIEYDRTLAADWGSEFVDAGAVGHLNERSGIGAWPDGRALFASFARDTSPSAPAS</sequence>
<comment type="caution">
    <text evidence="1">The sequence shown here is derived from an EMBL/GenBank/DDBJ whole genome shotgun (WGS) entry which is preliminary data.</text>
</comment>
<gene>
    <name evidence="1" type="ORF">E6C70_13615</name>
</gene>
<accession>A0A4S4FM83</accession>
<organism evidence="1 2">
    <name type="scientific">Orlajensenia flava</name>
    <dbReference type="NCBI Taxonomy" id="2565934"/>
    <lineage>
        <taxon>Bacteria</taxon>
        <taxon>Bacillati</taxon>
        <taxon>Actinomycetota</taxon>
        <taxon>Actinomycetes</taxon>
        <taxon>Micrococcales</taxon>
        <taxon>Microbacteriaceae</taxon>
        <taxon>Orlajensenia</taxon>
    </lineage>
</organism>
<dbReference type="Proteomes" id="UP000307380">
    <property type="component" value="Unassembled WGS sequence"/>
</dbReference>
<name>A0A4S4FM83_9MICO</name>
<evidence type="ECO:0000313" key="2">
    <source>
        <dbReference type="Proteomes" id="UP000307380"/>
    </source>
</evidence>
<dbReference type="Pfam" id="PF06821">
    <property type="entry name" value="Ser_hydrolase"/>
    <property type="match status" value="1"/>
</dbReference>
<dbReference type="EMBL" id="SSSN01000011">
    <property type="protein sequence ID" value="THG31328.1"/>
    <property type="molecule type" value="Genomic_DNA"/>
</dbReference>
<keyword evidence="2" id="KW-1185">Reference proteome</keyword>
<dbReference type="SUPFAM" id="SSF53474">
    <property type="entry name" value="alpha/beta-Hydrolases"/>
    <property type="match status" value="1"/>
</dbReference>
<evidence type="ECO:0000313" key="1">
    <source>
        <dbReference type="EMBL" id="THG31328.1"/>
    </source>
</evidence>
<dbReference type="AlphaFoldDB" id="A0A4S4FM83"/>
<protein>
    <submittedName>
        <fullName evidence="1">Serine hydrolase family protein</fullName>
    </submittedName>
</protein>
<keyword evidence="1" id="KW-0378">Hydrolase</keyword>
<dbReference type="GO" id="GO:0016787">
    <property type="term" value="F:hydrolase activity"/>
    <property type="evidence" value="ECO:0007669"/>
    <property type="project" value="UniProtKB-KW"/>
</dbReference>
<dbReference type="Gene3D" id="3.40.50.1820">
    <property type="entry name" value="alpha/beta hydrolase"/>
    <property type="match status" value="1"/>
</dbReference>
<dbReference type="InterPro" id="IPR010662">
    <property type="entry name" value="RBBP9/YdeN"/>
</dbReference>
<dbReference type="InterPro" id="IPR029058">
    <property type="entry name" value="AB_hydrolase_fold"/>
</dbReference>
<proteinExistence type="predicted"/>